<name>A0A1C3H1I4_9GAMM</name>
<dbReference type="InterPro" id="IPR010144">
    <property type="entry name" value="CRISPR-assoc_prot_Csd1-typ"/>
</dbReference>
<evidence type="ECO:0000313" key="1">
    <source>
        <dbReference type="EMBL" id="SAM56931.1"/>
    </source>
</evidence>
<evidence type="ECO:0000313" key="2">
    <source>
        <dbReference type="Proteomes" id="UP000190837"/>
    </source>
</evidence>
<reference evidence="2" key="1">
    <citation type="submission" date="2016-04" db="EMBL/GenBank/DDBJ databases">
        <authorList>
            <person name="Tagini F."/>
        </authorList>
    </citation>
    <scope>NUCLEOTIDE SEQUENCE [LARGE SCALE GENOMIC DNA]</scope>
    <source>
        <strain evidence="2">CHUV0807</strain>
    </source>
</reference>
<accession>A0A1C3H1I4</accession>
<dbReference type="Proteomes" id="UP000190837">
    <property type="component" value="Unassembled WGS sequence"/>
</dbReference>
<sequence>MILASLARYYYRLAAENDEMGNPKVPPYGFSEEKISWILVLDSEGNLQNTVSNLSADIKPRPKLMIVPRPDKRTSGIKPNFLWDKTAYALGVEANKNKAEAKKKPFIPAEKTFAAFKQYHLELLQDSADEGLLAIYRFLQNWQPEHFAAQHLPLEMLDTNIVFSPGNAKCLYS</sequence>
<proteinExistence type="predicted"/>
<dbReference type="AlphaFoldDB" id="A0A1C3H1I4"/>
<organism evidence="1 2">
    <name type="scientific">Cardiobacterium hominis</name>
    <dbReference type="NCBI Taxonomy" id="2718"/>
    <lineage>
        <taxon>Bacteria</taxon>
        <taxon>Pseudomonadati</taxon>
        <taxon>Pseudomonadota</taxon>
        <taxon>Gammaproteobacteria</taxon>
        <taxon>Cardiobacteriales</taxon>
        <taxon>Cardiobacteriaceae</taxon>
        <taxon>Cardiobacterium</taxon>
    </lineage>
</organism>
<protein>
    <submittedName>
        <fullName evidence="1">CRISPR-associated protein, Csd1 family</fullName>
    </submittedName>
</protein>
<dbReference type="Pfam" id="PF09709">
    <property type="entry name" value="Cas_Csd1"/>
    <property type="match status" value="1"/>
</dbReference>
<gene>
    <name evidence="1" type="ORF">CHUV0807_0043</name>
</gene>
<dbReference type="EMBL" id="FKLO01000004">
    <property type="protein sequence ID" value="SAM56931.1"/>
    <property type="molecule type" value="Genomic_DNA"/>
</dbReference>